<dbReference type="PRINTS" id="PR00039">
    <property type="entry name" value="HTHLYSR"/>
</dbReference>
<dbReference type="RefSeq" id="WP_376981362.1">
    <property type="nucleotide sequence ID" value="NZ_JBHLSV010000016.1"/>
</dbReference>
<sequence>MDLIRHLDLFEAVACEGHFGRAAERMGIAQPPMSQAIRRLEAELGCVLFERTSSGAVLTPAGARVLEAARRAREAVGGVRAAAAEQAAAPVRLLVDPVLPDAWCTSIIRSAARSGLALDLEPTPTEEALRRARAADLPAVVLSPFRVEGLRASSAAAAPLWEARPIAPTATTTVLVHERAPAAFLSRLERELRGLALRGELRALPRSSALGLLAAARVHAVLWTEQPQLPEDLGADVEIRPVPVDRAAAVFHAVLRRSVRDRAAVAVHGSVSATLARIGHG</sequence>
<dbReference type="PROSITE" id="PS50931">
    <property type="entry name" value="HTH_LYSR"/>
    <property type="match status" value="1"/>
</dbReference>
<dbReference type="InterPro" id="IPR036388">
    <property type="entry name" value="WH-like_DNA-bd_sf"/>
</dbReference>
<gene>
    <name evidence="6" type="ORF">ACFFF6_12960</name>
</gene>
<organism evidence="6 7">
    <name type="scientific">Brachybacterium hainanense</name>
    <dbReference type="NCBI Taxonomy" id="1541174"/>
    <lineage>
        <taxon>Bacteria</taxon>
        <taxon>Bacillati</taxon>
        <taxon>Actinomycetota</taxon>
        <taxon>Actinomycetes</taxon>
        <taxon>Micrococcales</taxon>
        <taxon>Dermabacteraceae</taxon>
        <taxon>Brachybacterium</taxon>
    </lineage>
</organism>
<keyword evidence="7" id="KW-1185">Reference proteome</keyword>
<evidence type="ECO:0000256" key="3">
    <source>
        <dbReference type="ARBA" id="ARBA00023125"/>
    </source>
</evidence>
<evidence type="ECO:0000256" key="1">
    <source>
        <dbReference type="ARBA" id="ARBA00009437"/>
    </source>
</evidence>
<evidence type="ECO:0000256" key="2">
    <source>
        <dbReference type="ARBA" id="ARBA00023015"/>
    </source>
</evidence>
<evidence type="ECO:0000256" key="4">
    <source>
        <dbReference type="ARBA" id="ARBA00023163"/>
    </source>
</evidence>
<evidence type="ECO:0000259" key="5">
    <source>
        <dbReference type="PROSITE" id="PS50931"/>
    </source>
</evidence>
<dbReference type="Pfam" id="PF00126">
    <property type="entry name" value="HTH_1"/>
    <property type="match status" value="1"/>
</dbReference>
<accession>A0ABV6RD04</accession>
<dbReference type="SUPFAM" id="SSF46785">
    <property type="entry name" value="Winged helix' DNA-binding domain"/>
    <property type="match status" value="1"/>
</dbReference>
<keyword evidence="2" id="KW-0805">Transcription regulation</keyword>
<protein>
    <submittedName>
        <fullName evidence="6">LysR family transcriptional regulator</fullName>
    </submittedName>
</protein>
<comment type="caution">
    <text evidence="6">The sequence shown here is derived from an EMBL/GenBank/DDBJ whole genome shotgun (WGS) entry which is preliminary data.</text>
</comment>
<comment type="similarity">
    <text evidence="1">Belongs to the LysR transcriptional regulatory family.</text>
</comment>
<dbReference type="Gene3D" id="1.10.10.10">
    <property type="entry name" value="Winged helix-like DNA-binding domain superfamily/Winged helix DNA-binding domain"/>
    <property type="match status" value="1"/>
</dbReference>
<dbReference type="InterPro" id="IPR036390">
    <property type="entry name" value="WH_DNA-bd_sf"/>
</dbReference>
<proteinExistence type="inferred from homology"/>
<keyword evidence="3" id="KW-0238">DNA-binding</keyword>
<dbReference type="EMBL" id="JBHLSV010000016">
    <property type="protein sequence ID" value="MFC0674870.1"/>
    <property type="molecule type" value="Genomic_DNA"/>
</dbReference>
<dbReference type="InterPro" id="IPR000847">
    <property type="entry name" value="LysR_HTH_N"/>
</dbReference>
<name>A0ABV6RD04_9MICO</name>
<dbReference type="PANTHER" id="PTHR30346">
    <property type="entry name" value="TRANSCRIPTIONAL DUAL REGULATOR HCAR-RELATED"/>
    <property type="match status" value="1"/>
</dbReference>
<evidence type="ECO:0000313" key="6">
    <source>
        <dbReference type="EMBL" id="MFC0674870.1"/>
    </source>
</evidence>
<reference evidence="6 7" key="1">
    <citation type="submission" date="2024-09" db="EMBL/GenBank/DDBJ databases">
        <authorList>
            <person name="Sun Q."/>
            <person name="Mori K."/>
        </authorList>
    </citation>
    <scope>NUCLEOTIDE SEQUENCE [LARGE SCALE GENOMIC DNA]</scope>
    <source>
        <strain evidence="6 7">CICC 10874</strain>
    </source>
</reference>
<dbReference type="PANTHER" id="PTHR30346:SF0">
    <property type="entry name" value="HCA OPERON TRANSCRIPTIONAL ACTIVATOR HCAR"/>
    <property type="match status" value="1"/>
</dbReference>
<feature type="domain" description="HTH lysR-type" evidence="5">
    <location>
        <begin position="1"/>
        <end position="59"/>
    </location>
</feature>
<evidence type="ECO:0000313" key="7">
    <source>
        <dbReference type="Proteomes" id="UP001589793"/>
    </source>
</evidence>
<keyword evidence="4" id="KW-0804">Transcription</keyword>
<dbReference type="Proteomes" id="UP001589793">
    <property type="component" value="Unassembled WGS sequence"/>
</dbReference>